<gene>
    <name evidence="3" type="ORF">ATO12_06510</name>
</gene>
<dbReference type="Proteomes" id="UP000023541">
    <property type="component" value="Unassembled WGS sequence"/>
</dbReference>
<dbReference type="PROSITE" id="PS51257">
    <property type="entry name" value="PROKAR_LIPOPROTEIN"/>
    <property type="match status" value="1"/>
</dbReference>
<evidence type="ECO:0000256" key="1">
    <source>
        <dbReference type="SAM" id="SignalP"/>
    </source>
</evidence>
<protein>
    <recommendedName>
        <fullName evidence="2">DUF5648 domain-containing protein</fullName>
    </recommendedName>
</protein>
<evidence type="ECO:0000313" key="4">
    <source>
        <dbReference type="Proteomes" id="UP000023541"/>
    </source>
</evidence>
<comment type="caution">
    <text evidence="3">The sequence shown here is derived from an EMBL/GenBank/DDBJ whole genome shotgun (WGS) entry which is preliminary data.</text>
</comment>
<accession>A0A023BNV7</accession>
<name>A0A023BNV7_9FLAO</name>
<feature type="chain" id="PRO_5001511718" description="DUF5648 domain-containing protein" evidence="1">
    <location>
        <begin position="29"/>
        <end position="190"/>
    </location>
</feature>
<dbReference type="OrthoDB" id="1160642at2"/>
<reference evidence="3 4" key="1">
    <citation type="submission" date="2014-04" db="EMBL/GenBank/DDBJ databases">
        <title>Aquimarina sp. 22II-S11-z7 Genome Sequencing.</title>
        <authorList>
            <person name="Lai Q."/>
        </authorList>
    </citation>
    <scope>NUCLEOTIDE SEQUENCE [LARGE SCALE GENOMIC DNA]</scope>
    <source>
        <strain evidence="3 4">22II-S11-z7</strain>
    </source>
</reference>
<keyword evidence="4" id="KW-1185">Reference proteome</keyword>
<dbReference type="InterPro" id="IPR043708">
    <property type="entry name" value="DUF5648"/>
</dbReference>
<dbReference type="AlphaFoldDB" id="A0A023BNV7"/>
<evidence type="ECO:0000259" key="2">
    <source>
        <dbReference type="Pfam" id="PF18885"/>
    </source>
</evidence>
<feature type="domain" description="DUF5648" evidence="2">
    <location>
        <begin position="56"/>
        <end position="189"/>
    </location>
</feature>
<dbReference type="RefSeq" id="WP_034246967.1">
    <property type="nucleotide sequence ID" value="NZ_AQRA01000013.1"/>
</dbReference>
<feature type="signal peptide" evidence="1">
    <location>
        <begin position="1"/>
        <end position="28"/>
    </location>
</feature>
<sequence length="190" mass="21768">MKKTKFLVSILNLTFVICLVLTSCESDNEELPIEQVSNTTENNNNTKSRALSSQNVYRYYSGGSASLHTYRTQGGQGIGIGRREGVSFRTDVARSRQEIDFNTYNELYFLLHPRKIDFVLTTSPTEILTLISKGWKDVSRLVLIHKKPGNGRKKLYRFYNTQHSDHLYTKNYSEGVNAGYKYEGVTGWVY</sequence>
<proteinExistence type="predicted"/>
<dbReference type="EMBL" id="AQRA01000013">
    <property type="protein sequence ID" value="EZH71609.1"/>
    <property type="molecule type" value="Genomic_DNA"/>
</dbReference>
<dbReference type="Pfam" id="PF18885">
    <property type="entry name" value="DUF5648"/>
    <property type="match status" value="1"/>
</dbReference>
<keyword evidence="1" id="KW-0732">Signal</keyword>
<dbReference type="eggNOG" id="ENOG5032J0K">
    <property type="taxonomic scope" value="Bacteria"/>
</dbReference>
<evidence type="ECO:0000313" key="3">
    <source>
        <dbReference type="EMBL" id="EZH71609.1"/>
    </source>
</evidence>
<organism evidence="3 4">
    <name type="scientific">Aquimarina atlantica</name>
    <dbReference type="NCBI Taxonomy" id="1317122"/>
    <lineage>
        <taxon>Bacteria</taxon>
        <taxon>Pseudomonadati</taxon>
        <taxon>Bacteroidota</taxon>
        <taxon>Flavobacteriia</taxon>
        <taxon>Flavobacteriales</taxon>
        <taxon>Flavobacteriaceae</taxon>
        <taxon>Aquimarina</taxon>
    </lineage>
</organism>